<dbReference type="Gene3D" id="3.30.750.24">
    <property type="entry name" value="STAS domain"/>
    <property type="match status" value="1"/>
</dbReference>
<comment type="caution">
    <text evidence="4">The sequence shown here is derived from an EMBL/GenBank/DDBJ whole genome shotgun (WGS) entry which is preliminary data.</text>
</comment>
<dbReference type="InterPro" id="IPR003658">
    <property type="entry name" value="Anti-sigma_ant"/>
</dbReference>
<dbReference type="SUPFAM" id="SSF52091">
    <property type="entry name" value="SpoIIaa-like"/>
    <property type="match status" value="1"/>
</dbReference>
<evidence type="ECO:0000256" key="1">
    <source>
        <dbReference type="ARBA" id="ARBA00009013"/>
    </source>
</evidence>
<dbReference type="PANTHER" id="PTHR33495">
    <property type="entry name" value="ANTI-SIGMA FACTOR ANTAGONIST TM_1081-RELATED-RELATED"/>
    <property type="match status" value="1"/>
</dbReference>
<dbReference type="GO" id="GO:0043856">
    <property type="term" value="F:anti-sigma factor antagonist activity"/>
    <property type="evidence" value="ECO:0007669"/>
    <property type="project" value="InterPro"/>
</dbReference>
<organism evidence="4 5">
    <name type="scientific">Nocardia pulmonis</name>
    <dbReference type="NCBI Taxonomy" id="2951408"/>
    <lineage>
        <taxon>Bacteria</taxon>
        <taxon>Bacillati</taxon>
        <taxon>Actinomycetota</taxon>
        <taxon>Actinomycetes</taxon>
        <taxon>Mycobacteriales</taxon>
        <taxon>Nocardiaceae</taxon>
        <taxon>Nocardia</taxon>
    </lineage>
</organism>
<evidence type="ECO:0000256" key="2">
    <source>
        <dbReference type="RuleBase" id="RU003749"/>
    </source>
</evidence>
<comment type="similarity">
    <text evidence="1 2">Belongs to the anti-sigma-factor antagonist family.</text>
</comment>
<evidence type="ECO:0000313" key="5">
    <source>
        <dbReference type="Proteomes" id="UP001139157"/>
    </source>
</evidence>
<keyword evidence="5" id="KW-1185">Reference proteome</keyword>
<dbReference type="AlphaFoldDB" id="A0A9X2E2P2"/>
<accession>A0A9X2E2P2</accession>
<proteinExistence type="inferred from homology"/>
<feature type="domain" description="STAS" evidence="3">
    <location>
        <begin position="28"/>
        <end position="138"/>
    </location>
</feature>
<protein>
    <recommendedName>
        <fullName evidence="2">Anti-sigma factor antagonist</fullName>
    </recommendedName>
</protein>
<dbReference type="PANTHER" id="PTHR33495:SF2">
    <property type="entry name" value="ANTI-SIGMA FACTOR ANTAGONIST TM_1081-RELATED"/>
    <property type="match status" value="1"/>
</dbReference>
<name>A0A9X2E2P2_9NOCA</name>
<dbReference type="NCBIfam" id="TIGR00377">
    <property type="entry name" value="ant_ant_sig"/>
    <property type="match status" value="1"/>
</dbReference>
<dbReference type="Proteomes" id="UP001139157">
    <property type="component" value="Unassembled WGS sequence"/>
</dbReference>
<gene>
    <name evidence="4" type="ORF">NDR86_06700</name>
</gene>
<dbReference type="CDD" id="cd07043">
    <property type="entry name" value="STAS_anti-anti-sigma_factors"/>
    <property type="match status" value="1"/>
</dbReference>
<dbReference type="Pfam" id="PF01740">
    <property type="entry name" value="STAS"/>
    <property type="match status" value="1"/>
</dbReference>
<dbReference type="RefSeq" id="WP_251910137.1">
    <property type="nucleotide sequence ID" value="NZ_JAMRXG010000002.1"/>
</dbReference>
<reference evidence="4" key="1">
    <citation type="submission" date="2022-06" db="EMBL/GenBank/DDBJ databases">
        <title>Novel species in genus nocardia.</title>
        <authorList>
            <person name="Li F."/>
        </authorList>
    </citation>
    <scope>NUCLEOTIDE SEQUENCE</scope>
    <source>
        <strain evidence="4">CDC141</strain>
    </source>
</reference>
<evidence type="ECO:0000259" key="3">
    <source>
        <dbReference type="PROSITE" id="PS50801"/>
    </source>
</evidence>
<dbReference type="InterPro" id="IPR036513">
    <property type="entry name" value="STAS_dom_sf"/>
</dbReference>
<dbReference type="InterPro" id="IPR002645">
    <property type="entry name" value="STAS_dom"/>
</dbReference>
<dbReference type="PROSITE" id="PS50801">
    <property type="entry name" value="STAS"/>
    <property type="match status" value="1"/>
</dbReference>
<dbReference type="EMBL" id="JAMRXG010000002">
    <property type="protein sequence ID" value="MCM6773157.1"/>
    <property type="molecule type" value="Genomic_DNA"/>
</dbReference>
<sequence>MSTTSDLANLLGHHAVLDDEPAGARRRLSTRLEHRGRAVIVRTDGEVDAYTLPTWRRLLREAAATVRSGLLIVDTTGLDFMGYRGYVALAEESARCRHRGVQLRMVADRPVVARLLAAAGLSAELPIHADTDQALAQPEAEVNRSRAIWSDTGRSA</sequence>
<evidence type="ECO:0000313" key="4">
    <source>
        <dbReference type="EMBL" id="MCM6773157.1"/>
    </source>
</evidence>